<keyword evidence="1" id="KW-0812">Transmembrane</keyword>
<keyword evidence="1" id="KW-1133">Transmembrane helix</keyword>
<gene>
    <name evidence="2" type="ORF">DVH24_038313</name>
</gene>
<accession>A0A498K6Y5</accession>
<name>A0A498K6Y5_MALDO</name>
<evidence type="ECO:0000313" key="3">
    <source>
        <dbReference type="Proteomes" id="UP000290289"/>
    </source>
</evidence>
<reference evidence="2 3" key="1">
    <citation type="submission" date="2018-10" db="EMBL/GenBank/DDBJ databases">
        <title>A high-quality apple genome assembly.</title>
        <authorList>
            <person name="Hu J."/>
        </authorList>
    </citation>
    <scope>NUCLEOTIDE SEQUENCE [LARGE SCALE GENOMIC DNA]</scope>
    <source>
        <strain evidence="3">cv. HFTH1</strain>
        <tissue evidence="2">Young leaf</tissue>
    </source>
</reference>
<keyword evidence="3" id="KW-1185">Reference proteome</keyword>
<feature type="transmembrane region" description="Helical" evidence="1">
    <location>
        <begin position="60"/>
        <end position="83"/>
    </location>
</feature>
<dbReference type="Proteomes" id="UP000290289">
    <property type="component" value="Chromosome 3"/>
</dbReference>
<proteinExistence type="predicted"/>
<protein>
    <submittedName>
        <fullName evidence="2">Uncharacterized protein</fullName>
    </submittedName>
</protein>
<dbReference type="EMBL" id="RDQH01000329">
    <property type="protein sequence ID" value="RXI04039.1"/>
    <property type="molecule type" value="Genomic_DNA"/>
</dbReference>
<sequence length="183" mass="20449">MSNTYFKDANLEGACGEDVNWQHSESAQFSESIIFIYRGKSPFRHNSILAAMLQRLVDVVLTRFAMCLYGFGLLPILSIGFTVEPQFHYGIRARLSTCEAQRSHSLHVTQLLSTYKIENLPHVRGRAESCPTSVRDKVCSVYVDAEGEGAVFEDAFCLEGCEFGGANLRDALFVDLPTFTNHI</sequence>
<comment type="caution">
    <text evidence="2">The sequence shown here is derived from an EMBL/GenBank/DDBJ whole genome shotgun (WGS) entry which is preliminary data.</text>
</comment>
<keyword evidence="1" id="KW-0472">Membrane</keyword>
<evidence type="ECO:0000256" key="1">
    <source>
        <dbReference type="SAM" id="Phobius"/>
    </source>
</evidence>
<evidence type="ECO:0000313" key="2">
    <source>
        <dbReference type="EMBL" id="RXI04039.1"/>
    </source>
</evidence>
<organism evidence="2 3">
    <name type="scientific">Malus domestica</name>
    <name type="common">Apple</name>
    <name type="synonym">Pyrus malus</name>
    <dbReference type="NCBI Taxonomy" id="3750"/>
    <lineage>
        <taxon>Eukaryota</taxon>
        <taxon>Viridiplantae</taxon>
        <taxon>Streptophyta</taxon>
        <taxon>Embryophyta</taxon>
        <taxon>Tracheophyta</taxon>
        <taxon>Spermatophyta</taxon>
        <taxon>Magnoliopsida</taxon>
        <taxon>eudicotyledons</taxon>
        <taxon>Gunneridae</taxon>
        <taxon>Pentapetalae</taxon>
        <taxon>rosids</taxon>
        <taxon>fabids</taxon>
        <taxon>Rosales</taxon>
        <taxon>Rosaceae</taxon>
        <taxon>Amygdaloideae</taxon>
        <taxon>Maleae</taxon>
        <taxon>Malus</taxon>
    </lineage>
</organism>
<dbReference type="AlphaFoldDB" id="A0A498K6Y5"/>